<evidence type="ECO:0000256" key="1">
    <source>
        <dbReference type="ARBA" id="ARBA00004651"/>
    </source>
</evidence>
<dbReference type="InterPro" id="IPR017871">
    <property type="entry name" value="ABC_transporter-like_CS"/>
</dbReference>
<keyword evidence="11" id="KW-1185">Reference proteome</keyword>
<dbReference type="PANTHER" id="PTHR24221">
    <property type="entry name" value="ATP-BINDING CASSETTE SUB-FAMILY B"/>
    <property type="match status" value="1"/>
</dbReference>
<dbReference type="Pfam" id="PF00664">
    <property type="entry name" value="ABC_membrane"/>
    <property type="match status" value="1"/>
</dbReference>
<dbReference type="SUPFAM" id="SSF52540">
    <property type="entry name" value="P-loop containing nucleoside triphosphate hydrolases"/>
    <property type="match status" value="1"/>
</dbReference>
<dbReference type="Proteomes" id="UP000292110">
    <property type="component" value="Unassembled WGS sequence"/>
</dbReference>
<evidence type="ECO:0000256" key="4">
    <source>
        <dbReference type="ARBA" id="ARBA00022840"/>
    </source>
</evidence>
<evidence type="ECO:0000313" key="10">
    <source>
        <dbReference type="EMBL" id="RZF56775.1"/>
    </source>
</evidence>
<dbReference type="PROSITE" id="PS50929">
    <property type="entry name" value="ABC_TM1F"/>
    <property type="match status" value="1"/>
</dbReference>
<feature type="domain" description="ABC transmembrane type-1" evidence="9">
    <location>
        <begin position="25"/>
        <end position="308"/>
    </location>
</feature>
<evidence type="ECO:0000256" key="3">
    <source>
        <dbReference type="ARBA" id="ARBA00022741"/>
    </source>
</evidence>
<sequence length="554" mass="63605">MFLKTYKAMWRVSNKFYKNERQHLIVLIGLVIATSFITAILPYFIKLIIDSTHQNESINYIYVLVISYCLAWFLSQIIEWIKNALGGLISAKQETSVLIASLENYLRIEKSQQDKVDIGIFNAEAVRASNAFSMITFAFLLAFFPVILQLIFITYILSVNISVFFALGFLGTAFGLFLISVFINRKSKKYYEPLYSIKNILNSKFLEKINNAYEIKVNNAVDFEVDYFKKNVKKFINQSFSSHLKIACLMIFQIAFIFLFLLGFLLLSTKLFSIGKITTGDMVMISSYIMMLTMPSLMISQQINLLAGNAVAVENFYSYFEFEKDELNNKMYQNDHLLFSFKNALLEVGGKLSAEVNLDLYKNKMYVIIGKTGTGKSTLINYMLGAYKLKRGQLFYKGLDITKQYSTKIFDEVAFVGQNYSIFTGSLRENLIYNAKYSYADDEISQLLIIFDLQHLLFDKNLSLDDDINEYLKSFSGGEKQRLNILRAVLKKPKVLILDEPTSALDSHTSIRILNFLNEHIETLIVITHAQECKDLADEIIDVEQLFRVITPLT</sequence>
<feature type="transmembrane region" description="Helical" evidence="7">
    <location>
        <begin position="137"/>
        <end position="157"/>
    </location>
</feature>
<reference evidence="10 11" key="1">
    <citation type="submission" date="2019-02" db="EMBL/GenBank/DDBJ databases">
        <title>The draft genome of Acinetobacter halotolerans strain JCM 31009.</title>
        <authorList>
            <person name="Qin J."/>
            <person name="Feng Y."/>
            <person name="Nemec A."/>
            <person name="Zong Z."/>
        </authorList>
    </citation>
    <scope>NUCLEOTIDE SEQUENCE [LARGE SCALE GENOMIC DNA]</scope>
    <source>
        <strain evidence="10 11">JCM 31009</strain>
    </source>
</reference>
<dbReference type="InterPro" id="IPR003593">
    <property type="entry name" value="AAA+_ATPase"/>
</dbReference>
<feature type="transmembrane region" description="Helical" evidence="7">
    <location>
        <begin position="57"/>
        <end position="74"/>
    </location>
</feature>
<feature type="transmembrane region" description="Helical" evidence="7">
    <location>
        <begin position="24"/>
        <end position="45"/>
    </location>
</feature>
<organism evidence="10 11">
    <name type="scientific">Acinetobacter halotolerans</name>
    <dbReference type="NCBI Taxonomy" id="1752076"/>
    <lineage>
        <taxon>Bacteria</taxon>
        <taxon>Pseudomonadati</taxon>
        <taxon>Pseudomonadota</taxon>
        <taxon>Gammaproteobacteria</taxon>
        <taxon>Moraxellales</taxon>
        <taxon>Moraxellaceae</taxon>
        <taxon>Acinetobacter</taxon>
    </lineage>
</organism>
<dbReference type="GO" id="GO:0005524">
    <property type="term" value="F:ATP binding"/>
    <property type="evidence" value="ECO:0007669"/>
    <property type="project" value="UniProtKB-KW"/>
</dbReference>
<dbReference type="GO" id="GO:0016887">
    <property type="term" value="F:ATP hydrolysis activity"/>
    <property type="evidence" value="ECO:0007669"/>
    <property type="project" value="InterPro"/>
</dbReference>
<dbReference type="PROSITE" id="PS00211">
    <property type="entry name" value="ABC_TRANSPORTER_1"/>
    <property type="match status" value="1"/>
</dbReference>
<feature type="transmembrane region" description="Helical" evidence="7">
    <location>
        <begin position="246"/>
        <end position="267"/>
    </location>
</feature>
<evidence type="ECO:0000259" key="8">
    <source>
        <dbReference type="PROSITE" id="PS50893"/>
    </source>
</evidence>
<dbReference type="SMART" id="SM00382">
    <property type="entry name" value="AAA"/>
    <property type="match status" value="1"/>
</dbReference>
<dbReference type="CDD" id="cd03228">
    <property type="entry name" value="ABCC_MRP_Like"/>
    <property type="match status" value="1"/>
</dbReference>
<keyword evidence="6 7" id="KW-0472">Membrane</keyword>
<dbReference type="PANTHER" id="PTHR24221:SF654">
    <property type="entry name" value="ATP-BINDING CASSETTE SUB-FAMILY B MEMBER 6"/>
    <property type="match status" value="1"/>
</dbReference>
<dbReference type="InterPro" id="IPR039421">
    <property type="entry name" value="Type_1_exporter"/>
</dbReference>
<gene>
    <name evidence="10" type="ORF">EXE30_00500</name>
</gene>
<keyword evidence="2 7" id="KW-0812">Transmembrane</keyword>
<dbReference type="GO" id="GO:0140359">
    <property type="term" value="F:ABC-type transporter activity"/>
    <property type="evidence" value="ECO:0007669"/>
    <property type="project" value="InterPro"/>
</dbReference>
<evidence type="ECO:0000256" key="2">
    <source>
        <dbReference type="ARBA" id="ARBA00022692"/>
    </source>
</evidence>
<dbReference type="InterPro" id="IPR003439">
    <property type="entry name" value="ABC_transporter-like_ATP-bd"/>
</dbReference>
<evidence type="ECO:0000259" key="9">
    <source>
        <dbReference type="PROSITE" id="PS50929"/>
    </source>
</evidence>
<dbReference type="GO" id="GO:0005886">
    <property type="term" value="C:plasma membrane"/>
    <property type="evidence" value="ECO:0007669"/>
    <property type="project" value="UniProtKB-SubCell"/>
</dbReference>
<protein>
    <submittedName>
        <fullName evidence="10">ABC transporter ATP-binding protein</fullName>
    </submittedName>
</protein>
<keyword evidence="3" id="KW-0547">Nucleotide-binding</keyword>
<dbReference type="Gene3D" id="3.40.50.300">
    <property type="entry name" value="P-loop containing nucleotide triphosphate hydrolases"/>
    <property type="match status" value="1"/>
</dbReference>
<name>A0A4Q6XLV2_9GAMM</name>
<dbReference type="AlphaFoldDB" id="A0A4Q6XLV2"/>
<dbReference type="EMBL" id="SGIM01000001">
    <property type="protein sequence ID" value="RZF56775.1"/>
    <property type="molecule type" value="Genomic_DNA"/>
</dbReference>
<dbReference type="Pfam" id="PF00005">
    <property type="entry name" value="ABC_tran"/>
    <property type="match status" value="1"/>
</dbReference>
<dbReference type="InterPro" id="IPR027417">
    <property type="entry name" value="P-loop_NTPase"/>
</dbReference>
<dbReference type="Gene3D" id="1.20.1560.10">
    <property type="entry name" value="ABC transporter type 1, transmembrane domain"/>
    <property type="match status" value="1"/>
</dbReference>
<proteinExistence type="predicted"/>
<feature type="domain" description="ABC transporter" evidence="8">
    <location>
        <begin position="332"/>
        <end position="553"/>
    </location>
</feature>
<dbReference type="InterPro" id="IPR011527">
    <property type="entry name" value="ABC1_TM_dom"/>
</dbReference>
<evidence type="ECO:0000256" key="5">
    <source>
        <dbReference type="ARBA" id="ARBA00022989"/>
    </source>
</evidence>
<evidence type="ECO:0000256" key="6">
    <source>
        <dbReference type="ARBA" id="ARBA00023136"/>
    </source>
</evidence>
<dbReference type="InterPro" id="IPR036640">
    <property type="entry name" value="ABC1_TM_sf"/>
</dbReference>
<dbReference type="SUPFAM" id="SSF90123">
    <property type="entry name" value="ABC transporter transmembrane region"/>
    <property type="match status" value="1"/>
</dbReference>
<keyword evidence="4 10" id="KW-0067">ATP-binding</keyword>
<dbReference type="RefSeq" id="WP_130160741.1">
    <property type="nucleotide sequence ID" value="NZ_SGIM01000001.1"/>
</dbReference>
<evidence type="ECO:0000313" key="11">
    <source>
        <dbReference type="Proteomes" id="UP000292110"/>
    </source>
</evidence>
<evidence type="ECO:0000256" key="7">
    <source>
        <dbReference type="SAM" id="Phobius"/>
    </source>
</evidence>
<dbReference type="PROSITE" id="PS50893">
    <property type="entry name" value="ABC_TRANSPORTER_2"/>
    <property type="match status" value="1"/>
</dbReference>
<accession>A0A4Q6XLV2</accession>
<comment type="caution">
    <text evidence="10">The sequence shown here is derived from an EMBL/GenBank/DDBJ whole genome shotgun (WGS) entry which is preliminary data.</text>
</comment>
<keyword evidence="5 7" id="KW-1133">Transmembrane helix</keyword>
<comment type="subcellular location">
    <subcellularLocation>
        <location evidence="1">Cell membrane</location>
        <topology evidence="1">Multi-pass membrane protein</topology>
    </subcellularLocation>
</comment>
<feature type="transmembrane region" description="Helical" evidence="7">
    <location>
        <begin position="163"/>
        <end position="183"/>
    </location>
</feature>